<dbReference type="Pfam" id="PF16036">
    <property type="entry name" value="Chalcone_3"/>
    <property type="match status" value="1"/>
</dbReference>
<organism evidence="3 4">
    <name type="scientific">Desulfoluna limicola</name>
    <dbReference type="NCBI Taxonomy" id="2810562"/>
    <lineage>
        <taxon>Bacteria</taxon>
        <taxon>Pseudomonadati</taxon>
        <taxon>Thermodesulfobacteriota</taxon>
        <taxon>Desulfobacteria</taxon>
        <taxon>Desulfobacterales</taxon>
        <taxon>Desulfolunaceae</taxon>
        <taxon>Desulfoluna</taxon>
    </lineage>
</organism>
<dbReference type="InterPro" id="IPR016087">
    <property type="entry name" value="Chalcone_isomerase"/>
</dbReference>
<dbReference type="InterPro" id="IPR016088">
    <property type="entry name" value="Chalcone_isomerase_3-sand"/>
</dbReference>
<feature type="signal peptide" evidence="1">
    <location>
        <begin position="1"/>
        <end position="23"/>
    </location>
</feature>
<dbReference type="Gene3D" id="3.50.70.10">
    <property type="match status" value="1"/>
</dbReference>
<evidence type="ECO:0000313" key="3">
    <source>
        <dbReference type="EMBL" id="BCS99153.1"/>
    </source>
</evidence>
<dbReference type="InterPro" id="IPR036298">
    <property type="entry name" value="Chalcone_isomerase_sf"/>
</dbReference>
<evidence type="ECO:0000313" key="4">
    <source>
        <dbReference type="Proteomes" id="UP001320148"/>
    </source>
</evidence>
<reference evidence="3 4" key="1">
    <citation type="submission" date="2021-02" db="EMBL/GenBank/DDBJ databases">
        <title>Complete genome of Desulfoluna sp. strain ASN36.</title>
        <authorList>
            <person name="Takahashi A."/>
            <person name="Kojima H."/>
            <person name="Fukui M."/>
        </authorList>
    </citation>
    <scope>NUCLEOTIDE SEQUENCE [LARGE SCALE GENOMIC DNA]</scope>
    <source>
        <strain evidence="3 4">ASN36</strain>
    </source>
</reference>
<feature type="chain" id="PRO_5045197240" description="Chalcone isomerase domain-containing protein" evidence="1">
    <location>
        <begin position="24"/>
        <end position="192"/>
    </location>
</feature>
<dbReference type="Proteomes" id="UP001320148">
    <property type="component" value="Chromosome"/>
</dbReference>
<dbReference type="SUPFAM" id="SSF54626">
    <property type="entry name" value="Chalcone isomerase"/>
    <property type="match status" value="1"/>
</dbReference>
<proteinExistence type="predicted"/>
<feature type="domain" description="Chalcone isomerase" evidence="2">
    <location>
        <begin position="27"/>
        <end position="190"/>
    </location>
</feature>
<evidence type="ECO:0000259" key="2">
    <source>
        <dbReference type="Pfam" id="PF16036"/>
    </source>
</evidence>
<accession>A0ABM7PPF2</accession>
<name>A0ABM7PPF2_9BACT</name>
<dbReference type="EMBL" id="AP024488">
    <property type="protein sequence ID" value="BCS99153.1"/>
    <property type="molecule type" value="Genomic_DNA"/>
</dbReference>
<sequence length="192" mass="21541">MSPIKHLFPAIALVLITVFSAHALEPAATIDEVRFALSYQVGEERLKLRGVASLRYLKFIKAYAGGLYMPENVRSDDVLSDVPKRLVLEYFQTIEAEDFADATRKMVEKNTDTETLSRIAPALDRLCLAYKTVVPKDRYALTYVPEKGLDLSLNGALLGTFEGADFARAMFSIWIGPNPIDKRFRNRLLGPQ</sequence>
<gene>
    <name evidence="3" type="ORF">DSLASN_47850</name>
</gene>
<evidence type="ECO:0000256" key="1">
    <source>
        <dbReference type="SAM" id="SignalP"/>
    </source>
</evidence>
<keyword evidence="1" id="KW-0732">Signal</keyword>
<keyword evidence="4" id="KW-1185">Reference proteome</keyword>
<protein>
    <recommendedName>
        <fullName evidence="2">Chalcone isomerase domain-containing protein</fullName>
    </recommendedName>
</protein>